<keyword evidence="2" id="KW-1185">Reference proteome</keyword>
<gene>
    <name evidence="1" type="ORF">JI435_059260</name>
</gene>
<name>A0A7U2I9E3_PHANO</name>
<organism evidence="1 2">
    <name type="scientific">Phaeosphaeria nodorum (strain SN15 / ATCC MYA-4574 / FGSC 10173)</name>
    <name type="common">Glume blotch fungus</name>
    <name type="synonym">Parastagonospora nodorum</name>
    <dbReference type="NCBI Taxonomy" id="321614"/>
    <lineage>
        <taxon>Eukaryota</taxon>
        <taxon>Fungi</taxon>
        <taxon>Dikarya</taxon>
        <taxon>Ascomycota</taxon>
        <taxon>Pezizomycotina</taxon>
        <taxon>Dothideomycetes</taxon>
        <taxon>Pleosporomycetidae</taxon>
        <taxon>Pleosporales</taxon>
        <taxon>Pleosporineae</taxon>
        <taxon>Phaeosphaeriaceae</taxon>
        <taxon>Parastagonospora</taxon>
    </lineage>
</organism>
<evidence type="ECO:0000313" key="1">
    <source>
        <dbReference type="EMBL" id="QRD05649.1"/>
    </source>
</evidence>
<dbReference type="Proteomes" id="UP000663193">
    <property type="component" value="Chromosome 19"/>
</dbReference>
<dbReference type="AlphaFoldDB" id="A0A7U2I9E3"/>
<sequence>MRQRSSRVLSQDGGRCAGDTTHACRQACSTALDNRRRYRAEASC</sequence>
<dbReference type="EMBL" id="CP069041">
    <property type="protein sequence ID" value="QRD05649.1"/>
    <property type="molecule type" value="Genomic_DNA"/>
</dbReference>
<accession>A0A7U2I9E3</accession>
<proteinExistence type="predicted"/>
<dbReference type="VEuPathDB" id="FungiDB:JI435_059260"/>
<protein>
    <submittedName>
        <fullName evidence="1">Uncharacterized protein</fullName>
    </submittedName>
</protein>
<reference evidence="2" key="1">
    <citation type="journal article" date="2021" name="BMC Genomics">
        <title>Chromosome-level genome assembly and manually-curated proteome of model necrotroph Parastagonospora nodorum Sn15 reveals a genome-wide trove of candidate effector homologs, and redundancy of virulence-related functions within an accessory chromosome.</title>
        <authorList>
            <person name="Bertazzoni S."/>
            <person name="Jones D.A.B."/>
            <person name="Phan H.T."/>
            <person name="Tan K.-C."/>
            <person name="Hane J.K."/>
        </authorList>
    </citation>
    <scope>NUCLEOTIDE SEQUENCE [LARGE SCALE GENOMIC DNA]</scope>
    <source>
        <strain evidence="2">SN15 / ATCC MYA-4574 / FGSC 10173)</strain>
    </source>
</reference>
<evidence type="ECO:0000313" key="2">
    <source>
        <dbReference type="Proteomes" id="UP000663193"/>
    </source>
</evidence>